<proteinExistence type="predicted"/>
<name>A0ABR0BCY5_PURLI</name>
<dbReference type="Proteomes" id="UP001287286">
    <property type="component" value="Unassembled WGS sequence"/>
</dbReference>
<comment type="caution">
    <text evidence="1">The sequence shown here is derived from an EMBL/GenBank/DDBJ whole genome shotgun (WGS) entry which is preliminary data.</text>
</comment>
<keyword evidence="2" id="KW-1185">Reference proteome</keyword>
<evidence type="ECO:0000313" key="1">
    <source>
        <dbReference type="EMBL" id="KAK4067497.1"/>
    </source>
</evidence>
<dbReference type="EMBL" id="JAWRVI010000331">
    <property type="protein sequence ID" value="KAK4067497.1"/>
    <property type="molecule type" value="Genomic_DNA"/>
</dbReference>
<sequence>MFLTSLRGLPGASSGCRRPISVAGASIQFLVVSDMELASISWRVSSQSTSGLRPILETQVARAGLGVVRDTFGRSPLSDSPGELARMCTVQFRRATTRVQIQVRTRHSKAHRERHLRTYVDRDAFLAVAESPIGAATAAPIKDPFQELRHTDGLGGVWGEMADTSG</sequence>
<accession>A0ABR0BCY5</accession>
<protein>
    <submittedName>
        <fullName evidence="1">Uncharacterized protein</fullName>
    </submittedName>
</protein>
<evidence type="ECO:0000313" key="2">
    <source>
        <dbReference type="Proteomes" id="UP001287286"/>
    </source>
</evidence>
<organism evidence="1 2">
    <name type="scientific">Purpureocillium lilacinum</name>
    <name type="common">Paecilomyces lilacinus</name>
    <dbReference type="NCBI Taxonomy" id="33203"/>
    <lineage>
        <taxon>Eukaryota</taxon>
        <taxon>Fungi</taxon>
        <taxon>Dikarya</taxon>
        <taxon>Ascomycota</taxon>
        <taxon>Pezizomycotina</taxon>
        <taxon>Sordariomycetes</taxon>
        <taxon>Hypocreomycetidae</taxon>
        <taxon>Hypocreales</taxon>
        <taxon>Ophiocordycipitaceae</taxon>
        <taxon>Purpureocillium</taxon>
    </lineage>
</organism>
<gene>
    <name evidence="1" type="ORF">Purlil1_13857</name>
</gene>
<reference evidence="1 2" key="1">
    <citation type="journal article" date="2024" name="Microbiol. Resour. Announc.">
        <title>Genome annotations for the ascomycete fungi Trichoderma harzianum, Trichoderma aggressivum, and Purpureocillium lilacinum.</title>
        <authorList>
            <person name="Beijen E.P.W."/>
            <person name="Ohm R.A."/>
        </authorList>
    </citation>
    <scope>NUCLEOTIDE SEQUENCE [LARGE SCALE GENOMIC DNA]</scope>
    <source>
        <strain evidence="1 2">CBS 150709</strain>
    </source>
</reference>